<dbReference type="RefSeq" id="WP_131807616.1">
    <property type="nucleotide sequence ID" value="NZ_LGTW01000033.1"/>
</dbReference>
<evidence type="ECO:0000256" key="3">
    <source>
        <dbReference type="ARBA" id="ARBA00022450"/>
    </source>
</evidence>
<dbReference type="InterPro" id="IPR023213">
    <property type="entry name" value="CAT-like_dom_sf"/>
</dbReference>
<dbReference type="GO" id="GO:0005829">
    <property type="term" value="C:cytosol"/>
    <property type="evidence" value="ECO:0007669"/>
    <property type="project" value="TreeGrafter"/>
</dbReference>
<comment type="similarity">
    <text evidence="2">Belongs to the ATP-dependent AMP-binding enzyme family.</text>
</comment>
<evidence type="ECO:0000256" key="5">
    <source>
        <dbReference type="SAM" id="MobiDB-lite"/>
    </source>
</evidence>
<dbReference type="Pfam" id="PF00550">
    <property type="entry name" value="PP-binding"/>
    <property type="match status" value="1"/>
</dbReference>
<dbReference type="GO" id="GO:0044550">
    <property type="term" value="P:secondary metabolite biosynthetic process"/>
    <property type="evidence" value="ECO:0007669"/>
    <property type="project" value="UniProtKB-ARBA"/>
</dbReference>
<dbReference type="NCBIfam" id="TIGR01733">
    <property type="entry name" value="AA-adenyl-dom"/>
    <property type="match status" value="2"/>
</dbReference>
<dbReference type="UniPathway" id="UPA00011"/>
<dbReference type="InterPro" id="IPR025110">
    <property type="entry name" value="AMP-bd_C"/>
</dbReference>
<feature type="domain" description="Carrier" evidence="6">
    <location>
        <begin position="949"/>
        <end position="1024"/>
    </location>
</feature>
<dbReference type="SUPFAM" id="SSF47336">
    <property type="entry name" value="ACP-like"/>
    <property type="match status" value="1"/>
</dbReference>
<dbReference type="PROSITE" id="PS00012">
    <property type="entry name" value="PHOSPHOPANTETHEINE"/>
    <property type="match status" value="1"/>
</dbReference>
<feature type="non-terminal residue" evidence="7">
    <location>
        <position position="1890"/>
    </location>
</feature>
<dbReference type="InterPro" id="IPR010071">
    <property type="entry name" value="AA_adenyl_dom"/>
</dbReference>
<keyword evidence="3" id="KW-0596">Phosphopantetheine</keyword>
<keyword evidence="8" id="KW-1185">Reference proteome</keyword>
<dbReference type="Gene3D" id="2.30.38.10">
    <property type="entry name" value="Luciferase, Domain 3"/>
    <property type="match status" value="2"/>
</dbReference>
<protein>
    <recommendedName>
        <fullName evidence="6">Carrier domain-containing protein</fullName>
    </recommendedName>
</protein>
<dbReference type="PROSITE" id="PS50075">
    <property type="entry name" value="CARRIER"/>
    <property type="match status" value="1"/>
</dbReference>
<dbReference type="GO" id="GO:0043041">
    <property type="term" value="P:amino acid activation for nonribosomal peptide biosynthetic process"/>
    <property type="evidence" value="ECO:0007669"/>
    <property type="project" value="TreeGrafter"/>
</dbReference>
<dbReference type="PANTHER" id="PTHR45527:SF1">
    <property type="entry name" value="FATTY ACID SYNTHASE"/>
    <property type="match status" value="1"/>
</dbReference>
<evidence type="ECO:0000256" key="2">
    <source>
        <dbReference type="ARBA" id="ARBA00006432"/>
    </source>
</evidence>
<dbReference type="PANTHER" id="PTHR45527">
    <property type="entry name" value="NONRIBOSOMAL PEPTIDE SYNTHETASE"/>
    <property type="match status" value="1"/>
</dbReference>
<dbReference type="EMBL" id="LGTW01000033">
    <property type="protein sequence ID" value="KWX19966.1"/>
    <property type="molecule type" value="Genomic_DNA"/>
</dbReference>
<dbReference type="FunFam" id="3.40.50.12780:FF:000012">
    <property type="entry name" value="Non-ribosomal peptide synthetase"/>
    <property type="match status" value="1"/>
</dbReference>
<dbReference type="InterPro" id="IPR020806">
    <property type="entry name" value="PKS_PP-bd"/>
</dbReference>
<reference evidence="7 8" key="1">
    <citation type="submission" date="2015-07" db="EMBL/GenBank/DDBJ databases">
        <title>A draft genome sequence of Mycobacterium wolinskyi.</title>
        <authorList>
            <person name="de Man T.J."/>
            <person name="Perry K.A."/>
            <person name="Coulliette A.D."/>
            <person name="Jensen B."/>
            <person name="Toney N.C."/>
            <person name="Limbago B.M."/>
            <person name="Noble-Wang J."/>
        </authorList>
    </citation>
    <scope>NUCLEOTIDE SEQUENCE [LARGE SCALE GENOMIC DNA]</scope>
    <source>
        <strain evidence="7 8">CDC_01</strain>
    </source>
</reference>
<comment type="caution">
    <text evidence="7">The sequence shown here is derived from an EMBL/GenBank/DDBJ whole genome shotgun (WGS) entry which is preliminary data.</text>
</comment>
<dbReference type="Gene3D" id="3.40.50.980">
    <property type="match status" value="4"/>
</dbReference>
<dbReference type="InterPro" id="IPR000873">
    <property type="entry name" value="AMP-dep_synth/lig_dom"/>
</dbReference>
<feature type="compositionally biased region" description="Low complexity" evidence="5">
    <location>
        <begin position="209"/>
        <end position="223"/>
    </location>
</feature>
<dbReference type="InterPro" id="IPR001242">
    <property type="entry name" value="Condensation_dom"/>
</dbReference>
<evidence type="ECO:0000256" key="4">
    <source>
        <dbReference type="ARBA" id="ARBA00022553"/>
    </source>
</evidence>
<dbReference type="Pfam" id="PF00668">
    <property type="entry name" value="Condensation"/>
    <property type="match status" value="2"/>
</dbReference>
<dbReference type="InterPro" id="IPR006162">
    <property type="entry name" value="Ppantetheine_attach_site"/>
</dbReference>
<evidence type="ECO:0000313" key="7">
    <source>
        <dbReference type="EMBL" id="KWX19966.1"/>
    </source>
</evidence>
<evidence type="ECO:0000313" key="8">
    <source>
        <dbReference type="Proteomes" id="UP000070612"/>
    </source>
</evidence>
<feature type="region of interest" description="Disordered" evidence="5">
    <location>
        <begin position="206"/>
        <end position="226"/>
    </location>
</feature>
<dbReference type="CDD" id="cd19540">
    <property type="entry name" value="LCL_NRPS-like"/>
    <property type="match status" value="1"/>
</dbReference>
<dbReference type="PROSITE" id="PS00455">
    <property type="entry name" value="AMP_BINDING"/>
    <property type="match status" value="2"/>
</dbReference>
<dbReference type="InterPro" id="IPR009081">
    <property type="entry name" value="PP-bd_ACP"/>
</dbReference>
<dbReference type="Gene3D" id="3.30.559.30">
    <property type="entry name" value="Nonribosomal peptide synthetase, condensation domain"/>
    <property type="match status" value="2"/>
</dbReference>
<dbReference type="CDD" id="cd05930">
    <property type="entry name" value="A_NRPS"/>
    <property type="match status" value="1"/>
</dbReference>
<dbReference type="InterPro" id="IPR036736">
    <property type="entry name" value="ACP-like_sf"/>
</dbReference>
<dbReference type="GO" id="GO:0031177">
    <property type="term" value="F:phosphopantetheine binding"/>
    <property type="evidence" value="ECO:0007669"/>
    <property type="project" value="InterPro"/>
</dbReference>
<dbReference type="SUPFAM" id="SSF52777">
    <property type="entry name" value="CoA-dependent acyltransferases"/>
    <property type="match status" value="4"/>
</dbReference>
<accession>A0A132PCB6</accession>
<organism evidence="7 8">
    <name type="scientific">Mycolicibacterium wolinskyi</name>
    <dbReference type="NCBI Taxonomy" id="59750"/>
    <lineage>
        <taxon>Bacteria</taxon>
        <taxon>Bacillati</taxon>
        <taxon>Actinomycetota</taxon>
        <taxon>Actinomycetes</taxon>
        <taxon>Mycobacteriales</taxon>
        <taxon>Mycobacteriaceae</taxon>
        <taxon>Mycolicibacterium</taxon>
    </lineage>
</organism>
<dbReference type="Gene3D" id="3.30.559.10">
    <property type="entry name" value="Chloramphenicol acetyltransferase-like domain"/>
    <property type="match status" value="2"/>
</dbReference>
<evidence type="ECO:0000259" key="6">
    <source>
        <dbReference type="PROSITE" id="PS50075"/>
    </source>
</evidence>
<dbReference type="SMART" id="SM00823">
    <property type="entry name" value="PKS_PP"/>
    <property type="match status" value="1"/>
</dbReference>
<dbReference type="InterPro" id="IPR020845">
    <property type="entry name" value="AMP-binding_CS"/>
</dbReference>
<dbReference type="Pfam" id="PF13193">
    <property type="entry name" value="AMP-binding_C"/>
    <property type="match status" value="1"/>
</dbReference>
<dbReference type="GO" id="GO:0003824">
    <property type="term" value="F:catalytic activity"/>
    <property type="evidence" value="ECO:0007669"/>
    <property type="project" value="InterPro"/>
</dbReference>
<dbReference type="FunFam" id="3.40.50.980:FF:000001">
    <property type="entry name" value="Non-ribosomal peptide synthetase"/>
    <property type="match status" value="2"/>
</dbReference>
<proteinExistence type="inferred from homology"/>
<dbReference type="FunFam" id="3.30.300.30:FF:000010">
    <property type="entry name" value="Enterobactin synthetase component F"/>
    <property type="match status" value="1"/>
</dbReference>
<dbReference type="Pfam" id="PF00501">
    <property type="entry name" value="AMP-binding"/>
    <property type="match status" value="2"/>
</dbReference>
<sequence length="1890" mass="201605">MPSSRPLPLTRAQLDVWLAQQAAGSGDEWQLGLLMKIDGAVDLGALEWAVRRVVGEIEPGRATIEEIDGEVAQRVVDDPDIDLAFHDLTSSDDASSEVRRIVSSIQRAPMSLSDPLFRLAVLQTQADEFYLFAACHHIVIDGFALALAGQRIASVYTAVVSGAPVPSPLFGSLQDLVDIETEYQNSDDYREDEAYWLRNLPADNDSDWRSSSAAADAGADEPSAPLPLDPVAVNRCDWLAERLGAPRSSVLTAACALLVRQWTAQASQVVLDFPVSRRVRPESKTLPGMFAGVVPLVLDVAPTMTVADFCGHVDTRIKEVVQHQRFPVHALERKQRPRGLDRSAGRVGVNILPSTPAFSFGGATATASFTNVGPLGGFGLIFSTIGDDLLLSTAGAAQPFAGLDVGDIASALGRILAQMATDPQQQLSAIDALEPGDLSRLDSMGNRPALAAPLMPTASIPASFATWVAATPDATAIRFDGRSVSYRQLDETSNRLAHKLVESGARAGQRVGLLFNRSADAIVSMLAVLKTGAAYVPIDPAHPDARIDFMLDDAAPIAVITNAALSERLAGRGQSIVFVDDPEIAAYPSTPLAVASADDVAYVIYTSGTTGRPKGVAITHHNVTQMMGRLDETEVPVGSGQVWSQWHSYSFDISGWEIYAALLNGAQLVVVPESVARSPEDLRTLLIDEKVSVLSQTPSAAGMLSPDGLESVTLLVGGEACPPDLVDRWASVRAVINEYGPTETTMWVSTSERLQPGAGTVPIGKPLPGSALFVLDGWLRPVPPGVVGDLYVAGHNVGVGYMGRAGLTASRFLACPFGEPGMRMYRTGDLVRWDDDGQLVYLGRSDEQVKVRGHRIELGEIQVALAALDGVEQAAVITREDRPGDLRLVGYVTGTVDPVAARGLLAERLPGYMVPAAVVVLDSLPVTVNGKLDKRALPAPEYRDDEYRAPTTPTEDLLAGVFAQVLGLERVGVDQSFFDLGGDSLIAMRLAATLSEAVNVQVPVRTLFESPTVAQLAPRIGEITDGMEPLVPVERPAVVPLSFAQSRLWFLEQLHGPSPVYNMAIALRLRGRLDVEALKSALGDVVARHETLRTLYVATDGVPQQLVLPPDAAEFGWQSIDATGWTAAEIDRASDEAAGHEFDLTTETPLFATLLQLGEQEFVLVGVVHHIAADGWSVTPLVADLARAYRARVSGGVPGWSPLPVQYVDYTLWQRAQLGDLDDAASRIGVQLAFWRDALAGLPEQLELPTDRPYPLVADYRGASVAVDWPADLQRSIREIAREHRATAFMVVEAALGVLLSKLSATSDVALGFSIAGRNDPALDELVGFFVNTLVLRADLSGDPTFVELLGQVRARSLAAFDHQDVPFEVLVDRLNVGRSMSRHPLVQVLLAWQNFDGQGAGGVAGGLSLGDVEVSPLPVQTHTARMDLSFSLGERWTADGQPAGIGGAVEFRTDVFDAATIERLVARLERVLSTVTAEPAQRISHIDVVTADEHAHLNGHGNVGVLTAPAPSLSSIPVLFGGQVARCPDAVALVSDGRSVTYRELDEASNRLAHLLVGHGAGPGRRVAVLFSRSVEAIVAILGVLKTGAAYVPIDPAHPDARVGFVLGDAAPVAVVTTAQLRPRVEGYDLLVVEVDDARLGDQPSGALPVPAADDIAYVIYTSGTTGVPKGVAVPHRNVVELLETLGADVDSAGQVWTLAHSLAFDYSVWEIWGPLLGGGRLVIVPESVTRSPEEFLAVLVAEQVDVLSQTPSAFYALQTAEELSPELGQRLKLQTVIFGGEALEPQRIRPWLERHSGLPRMINMYGITETTVHASFREVVASDCERSVSPIGVPLGHLSFFVLDRHLRPVPPGVVGELYVAGGGLAVGYVGRSGLTGSRFVACPFGAS</sequence>
<dbReference type="Gene3D" id="1.10.1200.10">
    <property type="entry name" value="ACP-like"/>
    <property type="match status" value="1"/>
</dbReference>
<evidence type="ECO:0000256" key="1">
    <source>
        <dbReference type="ARBA" id="ARBA00001957"/>
    </source>
</evidence>
<keyword evidence="4" id="KW-0597">Phosphoprotein</keyword>
<dbReference type="FunFam" id="1.10.1200.10:FF:000005">
    <property type="entry name" value="Nonribosomal peptide synthetase 1"/>
    <property type="match status" value="1"/>
</dbReference>
<dbReference type="InterPro" id="IPR045851">
    <property type="entry name" value="AMP-bd_C_sf"/>
</dbReference>
<gene>
    <name evidence="7" type="ORF">AFM11_33035</name>
</gene>
<dbReference type="Gene3D" id="3.30.300.30">
    <property type="match status" value="1"/>
</dbReference>
<dbReference type="SUPFAM" id="SSF56801">
    <property type="entry name" value="Acetyl-CoA synthetase-like"/>
    <property type="match status" value="2"/>
</dbReference>
<comment type="cofactor">
    <cofactor evidence="1">
        <name>pantetheine 4'-phosphate</name>
        <dbReference type="ChEBI" id="CHEBI:47942"/>
    </cofactor>
</comment>
<name>A0A132PCB6_9MYCO</name>
<dbReference type="GO" id="GO:0008610">
    <property type="term" value="P:lipid biosynthetic process"/>
    <property type="evidence" value="ECO:0007669"/>
    <property type="project" value="UniProtKB-ARBA"/>
</dbReference>
<dbReference type="Proteomes" id="UP000070612">
    <property type="component" value="Unassembled WGS sequence"/>
</dbReference>